<evidence type="ECO:0000259" key="4">
    <source>
        <dbReference type="PROSITE" id="PS50949"/>
    </source>
</evidence>
<dbReference type="InterPro" id="IPR036390">
    <property type="entry name" value="WH_DNA-bd_sf"/>
</dbReference>
<dbReference type="InterPro" id="IPR008920">
    <property type="entry name" value="TF_FadR/GntR_C"/>
</dbReference>
<dbReference type="InterPro" id="IPR000524">
    <property type="entry name" value="Tscrpt_reg_HTH_GntR"/>
</dbReference>
<name>A0A850QI91_9RHOB</name>
<dbReference type="Gene3D" id="1.20.120.530">
    <property type="entry name" value="GntR ligand-binding domain-like"/>
    <property type="match status" value="1"/>
</dbReference>
<dbReference type="SMART" id="SM00345">
    <property type="entry name" value="HTH_GNTR"/>
    <property type="match status" value="1"/>
</dbReference>
<evidence type="ECO:0000256" key="2">
    <source>
        <dbReference type="ARBA" id="ARBA00023125"/>
    </source>
</evidence>
<dbReference type="SUPFAM" id="SSF48008">
    <property type="entry name" value="GntR ligand-binding domain-like"/>
    <property type="match status" value="1"/>
</dbReference>
<accession>A0A850QI91</accession>
<keyword evidence="3" id="KW-0804">Transcription</keyword>
<sequence length="235" mass="25909">MTRTKQITDALERYFTEAGLRPGDKLPPERELSRILGCSRETLRRALAELEMRGDLWRHVGQGTFLGARPSGHPVRDAILVQGATPLQLMQARMTIEPSVAADAAALASPAQIEWLNDLIARGRAATTRSECEQLDAAFHRAIAEVTGNPILLGLLDYLTGVRRHAAWQREWEQTYRRLGVSTFTTFHSEQHAEVVNCIARGAGDEAATAMRLHLETIFDAMKGGAADPLGSPFR</sequence>
<dbReference type="AlphaFoldDB" id="A0A850QI91"/>
<keyword evidence="1" id="KW-0805">Transcription regulation</keyword>
<dbReference type="InterPro" id="IPR036388">
    <property type="entry name" value="WH-like_DNA-bd_sf"/>
</dbReference>
<dbReference type="Proteomes" id="UP000592216">
    <property type="component" value="Unassembled WGS sequence"/>
</dbReference>
<dbReference type="CDD" id="cd07377">
    <property type="entry name" value="WHTH_GntR"/>
    <property type="match status" value="1"/>
</dbReference>
<reference evidence="5 6" key="1">
    <citation type="submission" date="2020-04" db="EMBL/GenBank/DDBJ databases">
        <title>Donghicola sp., a member of the Rhodobacteraceae family isolated from mangrove forest in Thailand.</title>
        <authorList>
            <person name="Charoenyingcharoen P."/>
            <person name="Yukphan P."/>
        </authorList>
    </citation>
    <scope>NUCLEOTIDE SEQUENCE [LARGE SCALE GENOMIC DNA]</scope>
    <source>
        <strain evidence="5 6">B5-SW-15</strain>
    </source>
</reference>
<dbReference type="PRINTS" id="PR00035">
    <property type="entry name" value="HTHGNTR"/>
</dbReference>
<comment type="caution">
    <text evidence="5">The sequence shown here is derived from an EMBL/GenBank/DDBJ whole genome shotgun (WGS) entry which is preliminary data.</text>
</comment>
<dbReference type="SMART" id="SM00895">
    <property type="entry name" value="FCD"/>
    <property type="match status" value="1"/>
</dbReference>
<dbReference type="Pfam" id="PF00392">
    <property type="entry name" value="GntR"/>
    <property type="match status" value="1"/>
</dbReference>
<dbReference type="SUPFAM" id="SSF46785">
    <property type="entry name" value="Winged helix' DNA-binding domain"/>
    <property type="match status" value="1"/>
</dbReference>
<dbReference type="GO" id="GO:0003700">
    <property type="term" value="F:DNA-binding transcription factor activity"/>
    <property type="evidence" value="ECO:0007669"/>
    <property type="project" value="InterPro"/>
</dbReference>
<protein>
    <submittedName>
        <fullName evidence="5">FadR family transcriptional regulator</fullName>
    </submittedName>
</protein>
<evidence type="ECO:0000313" key="5">
    <source>
        <dbReference type="EMBL" id="NVO25739.1"/>
    </source>
</evidence>
<dbReference type="GO" id="GO:0003677">
    <property type="term" value="F:DNA binding"/>
    <property type="evidence" value="ECO:0007669"/>
    <property type="project" value="UniProtKB-KW"/>
</dbReference>
<evidence type="ECO:0000256" key="1">
    <source>
        <dbReference type="ARBA" id="ARBA00023015"/>
    </source>
</evidence>
<evidence type="ECO:0000256" key="3">
    <source>
        <dbReference type="ARBA" id="ARBA00023163"/>
    </source>
</evidence>
<dbReference type="EMBL" id="JABCJE010000027">
    <property type="protein sequence ID" value="NVO25739.1"/>
    <property type="molecule type" value="Genomic_DNA"/>
</dbReference>
<dbReference type="InterPro" id="IPR011711">
    <property type="entry name" value="GntR_C"/>
</dbReference>
<dbReference type="Pfam" id="PF07729">
    <property type="entry name" value="FCD"/>
    <property type="match status" value="1"/>
</dbReference>
<organism evidence="5 6">
    <name type="scientific">Donghicola mangrovi</name>
    <dbReference type="NCBI Taxonomy" id="2729614"/>
    <lineage>
        <taxon>Bacteria</taxon>
        <taxon>Pseudomonadati</taxon>
        <taxon>Pseudomonadota</taxon>
        <taxon>Alphaproteobacteria</taxon>
        <taxon>Rhodobacterales</taxon>
        <taxon>Roseobacteraceae</taxon>
        <taxon>Donghicola</taxon>
    </lineage>
</organism>
<dbReference type="PANTHER" id="PTHR43537:SF53">
    <property type="entry name" value="HTH-TYPE TRANSCRIPTIONAL REPRESSOR NANR"/>
    <property type="match status" value="1"/>
</dbReference>
<dbReference type="RefSeq" id="WP_177159251.1">
    <property type="nucleotide sequence ID" value="NZ_JABCJE010000027.1"/>
</dbReference>
<dbReference type="PROSITE" id="PS50949">
    <property type="entry name" value="HTH_GNTR"/>
    <property type="match status" value="1"/>
</dbReference>
<dbReference type="Gene3D" id="1.10.10.10">
    <property type="entry name" value="Winged helix-like DNA-binding domain superfamily/Winged helix DNA-binding domain"/>
    <property type="match status" value="1"/>
</dbReference>
<proteinExistence type="predicted"/>
<dbReference type="PANTHER" id="PTHR43537">
    <property type="entry name" value="TRANSCRIPTIONAL REGULATOR, GNTR FAMILY"/>
    <property type="match status" value="1"/>
</dbReference>
<evidence type="ECO:0000313" key="6">
    <source>
        <dbReference type="Proteomes" id="UP000592216"/>
    </source>
</evidence>
<gene>
    <name evidence="5" type="ORF">HJ536_20510</name>
</gene>
<feature type="domain" description="HTH gntR-type" evidence="4">
    <location>
        <begin position="1"/>
        <end position="69"/>
    </location>
</feature>
<keyword evidence="2" id="KW-0238">DNA-binding</keyword>